<organism evidence="1 2">
    <name type="scientific">Pluteus cervinus</name>
    <dbReference type="NCBI Taxonomy" id="181527"/>
    <lineage>
        <taxon>Eukaryota</taxon>
        <taxon>Fungi</taxon>
        <taxon>Dikarya</taxon>
        <taxon>Basidiomycota</taxon>
        <taxon>Agaricomycotina</taxon>
        <taxon>Agaricomycetes</taxon>
        <taxon>Agaricomycetidae</taxon>
        <taxon>Agaricales</taxon>
        <taxon>Pluteineae</taxon>
        <taxon>Pluteaceae</taxon>
        <taxon>Pluteus</taxon>
    </lineage>
</organism>
<gene>
    <name evidence="1" type="ORF">BDN72DRAFT_573139</name>
</gene>
<proteinExistence type="predicted"/>
<evidence type="ECO:0000313" key="2">
    <source>
        <dbReference type="Proteomes" id="UP000308600"/>
    </source>
</evidence>
<keyword evidence="2" id="KW-1185">Reference proteome</keyword>
<evidence type="ECO:0000313" key="1">
    <source>
        <dbReference type="EMBL" id="TFK70026.1"/>
    </source>
</evidence>
<sequence length="84" mass="9839">MYPSCRRFCFKPHVAMMFRSSAIRLFFFSRLVSAVVQTFIDIVIIYGCIARRPKGTKNTFLVDTFSVWSTTTQRVSDFRRLTLT</sequence>
<dbReference type="EMBL" id="ML208320">
    <property type="protein sequence ID" value="TFK70026.1"/>
    <property type="molecule type" value="Genomic_DNA"/>
</dbReference>
<reference evidence="1 2" key="1">
    <citation type="journal article" date="2019" name="Nat. Ecol. Evol.">
        <title>Megaphylogeny resolves global patterns of mushroom evolution.</title>
        <authorList>
            <person name="Varga T."/>
            <person name="Krizsan K."/>
            <person name="Foldi C."/>
            <person name="Dima B."/>
            <person name="Sanchez-Garcia M."/>
            <person name="Sanchez-Ramirez S."/>
            <person name="Szollosi G.J."/>
            <person name="Szarkandi J.G."/>
            <person name="Papp V."/>
            <person name="Albert L."/>
            <person name="Andreopoulos W."/>
            <person name="Angelini C."/>
            <person name="Antonin V."/>
            <person name="Barry K.W."/>
            <person name="Bougher N.L."/>
            <person name="Buchanan P."/>
            <person name="Buyck B."/>
            <person name="Bense V."/>
            <person name="Catcheside P."/>
            <person name="Chovatia M."/>
            <person name="Cooper J."/>
            <person name="Damon W."/>
            <person name="Desjardin D."/>
            <person name="Finy P."/>
            <person name="Geml J."/>
            <person name="Haridas S."/>
            <person name="Hughes K."/>
            <person name="Justo A."/>
            <person name="Karasinski D."/>
            <person name="Kautmanova I."/>
            <person name="Kiss B."/>
            <person name="Kocsube S."/>
            <person name="Kotiranta H."/>
            <person name="LaButti K.M."/>
            <person name="Lechner B.E."/>
            <person name="Liimatainen K."/>
            <person name="Lipzen A."/>
            <person name="Lukacs Z."/>
            <person name="Mihaltcheva S."/>
            <person name="Morgado L.N."/>
            <person name="Niskanen T."/>
            <person name="Noordeloos M.E."/>
            <person name="Ohm R.A."/>
            <person name="Ortiz-Santana B."/>
            <person name="Ovrebo C."/>
            <person name="Racz N."/>
            <person name="Riley R."/>
            <person name="Savchenko A."/>
            <person name="Shiryaev A."/>
            <person name="Soop K."/>
            <person name="Spirin V."/>
            <person name="Szebenyi C."/>
            <person name="Tomsovsky M."/>
            <person name="Tulloss R.E."/>
            <person name="Uehling J."/>
            <person name="Grigoriev I.V."/>
            <person name="Vagvolgyi C."/>
            <person name="Papp T."/>
            <person name="Martin F.M."/>
            <person name="Miettinen O."/>
            <person name="Hibbett D.S."/>
            <person name="Nagy L.G."/>
        </authorList>
    </citation>
    <scope>NUCLEOTIDE SEQUENCE [LARGE SCALE GENOMIC DNA]</scope>
    <source>
        <strain evidence="1 2">NL-1719</strain>
    </source>
</reference>
<dbReference type="Proteomes" id="UP000308600">
    <property type="component" value="Unassembled WGS sequence"/>
</dbReference>
<accession>A0ACD3AW80</accession>
<protein>
    <submittedName>
        <fullName evidence="1">Uncharacterized protein</fullName>
    </submittedName>
</protein>
<name>A0ACD3AW80_9AGAR</name>